<dbReference type="PROSITE" id="PS00671">
    <property type="entry name" value="D_2_HYDROXYACID_DH_3"/>
    <property type="match status" value="1"/>
</dbReference>
<feature type="domain" description="D-isomer specific 2-hydroxyacid dehydrogenase NAD-binding" evidence="6">
    <location>
        <begin position="110"/>
        <end position="289"/>
    </location>
</feature>
<dbReference type="Gene3D" id="3.40.50.720">
    <property type="entry name" value="NAD(P)-binding Rossmann-like Domain"/>
    <property type="match status" value="2"/>
</dbReference>
<organism evidence="7 8">
    <name type="scientific">Saccharopolyspora taberi</name>
    <dbReference type="NCBI Taxonomy" id="60895"/>
    <lineage>
        <taxon>Bacteria</taxon>
        <taxon>Bacillati</taxon>
        <taxon>Actinomycetota</taxon>
        <taxon>Actinomycetes</taxon>
        <taxon>Pseudonocardiales</taxon>
        <taxon>Pseudonocardiaceae</taxon>
        <taxon>Saccharopolyspora</taxon>
    </lineage>
</organism>
<sequence length="327" mass="34616">MTDPTFLVTTPLPEPGMHMLRAAGKVVVPERQLTADELTTACSSGGHDIVVAQLTDVLDKATLATATVRGISNFAVGYDNVDITAATDRGILVCNTPGVLTAATADVTMLLILSTARRCVEADGYLRSGQFRGWQPELLLGSDVTGAALGLVGFGRIARATAERALGFGMTVHYTARHPVPHDDLGPLAGRVRFAELDEIVRTSDFLSLHVPLTADTHHLVNTDTLRAMKPTAYLINTARGPIVDERALVTALRDGEIAGAGLDVYEQEPEVAEGLAELPNTTLLPHLGSATRSVRATMARLCAANAIAMARGDMPEHAVNPEVWGA</sequence>
<evidence type="ECO:0000259" key="6">
    <source>
        <dbReference type="Pfam" id="PF02826"/>
    </source>
</evidence>
<dbReference type="PROSITE" id="PS00670">
    <property type="entry name" value="D_2_HYDROXYACID_DH_2"/>
    <property type="match status" value="1"/>
</dbReference>
<dbReference type="InterPro" id="IPR029753">
    <property type="entry name" value="D-isomer_DH_CS"/>
</dbReference>
<dbReference type="CDD" id="cd05301">
    <property type="entry name" value="GDH"/>
    <property type="match status" value="1"/>
</dbReference>
<gene>
    <name evidence="7" type="ORF">GCM10010470_23420</name>
</gene>
<dbReference type="InterPro" id="IPR006139">
    <property type="entry name" value="D-isomer_2_OHA_DH_cat_dom"/>
</dbReference>
<proteinExistence type="inferred from homology"/>
<evidence type="ECO:0000256" key="4">
    <source>
        <dbReference type="RuleBase" id="RU003719"/>
    </source>
</evidence>
<dbReference type="PANTHER" id="PTHR10996">
    <property type="entry name" value="2-HYDROXYACID DEHYDROGENASE-RELATED"/>
    <property type="match status" value="1"/>
</dbReference>
<reference evidence="7 8" key="1">
    <citation type="journal article" date="2019" name="Int. J. Syst. Evol. Microbiol.">
        <title>The Global Catalogue of Microorganisms (GCM) 10K type strain sequencing project: providing services to taxonomists for standard genome sequencing and annotation.</title>
        <authorList>
            <consortium name="The Broad Institute Genomics Platform"/>
            <consortium name="The Broad Institute Genome Sequencing Center for Infectious Disease"/>
            <person name="Wu L."/>
            <person name="Ma J."/>
        </authorList>
    </citation>
    <scope>NUCLEOTIDE SEQUENCE [LARGE SCALE GENOMIC DNA]</scope>
    <source>
        <strain evidence="7 8">JCM 9383</strain>
    </source>
</reference>
<evidence type="ECO:0000313" key="8">
    <source>
        <dbReference type="Proteomes" id="UP001500979"/>
    </source>
</evidence>
<feature type="domain" description="D-isomer specific 2-hydroxyacid dehydrogenase catalytic" evidence="5">
    <location>
        <begin position="7"/>
        <end position="321"/>
    </location>
</feature>
<comment type="caution">
    <text evidence="7">The sequence shown here is derived from an EMBL/GenBank/DDBJ whole genome shotgun (WGS) entry which is preliminary data.</text>
</comment>
<evidence type="ECO:0000256" key="2">
    <source>
        <dbReference type="ARBA" id="ARBA00023002"/>
    </source>
</evidence>
<dbReference type="Pfam" id="PF02826">
    <property type="entry name" value="2-Hacid_dh_C"/>
    <property type="match status" value="1"/>
</dbReference>
<keyword evidence="3" id="KW-0520">NAD</keyword>
<evidence type="ECO:0000256" key="3">
    <source>
        <dbReference type="ARBA" id="ARBA00023027"/>
    </source>
</evidence>
<dbReference type="InterPro" id="IPR036291">
    <property type="entry name" value="NAD(P)-bd_dom_sf"/>
</dbReference>
<dbReference type="EMBL" id="BAAAUX010000011">
    <property type="protein sequence ID" value="GAA2788180.1"/>
    <property type="molecule type" value="Genomic_DNA"/>
</dbReference>
<dbReference type="InterPro" id="IPR050223">
    <property type="entry name" value="D-isomer_2-hydroxyacid_DH"/>
</dbReference>
<dbReference type="Pfam" id="PF00389">
    <property type="entry name" value="2-Hacid_dh"/>
    <property type="match status" value="1"/>
</dbReference>
<accession>A0ABN3VBZ6</accession>
<dbReference type="RefSeq" id="WP_344679610.1">
    <property type="nucleotide sequence ID" value="NZ_BAAAUX010000011.1"/>
</dbReference>
<evidence type="ECO:0000259" key="5">
    <source>
        <dbReference type="Pfam" id="PF00389"/>
    </source>
</evidence>
<dbReference type="SUPFAM" id="SSF51735">
    <property type="entry name" value="NAD(P)-binding Rossmann-fold domains"/>
    <property type="match status" value="1"/>
</dbReference>
<evidence type="ECO:0000256" key="1">
    <source>
        <dbReference type="ARBA" id="ARBA00005854"/>
    </source>
</evidence>
<dbReference type="SUPFAM" id="SSF52283">
    <property type="entry name" value="Formate/glycerate dehydrogenase catalytic domain-like"/>
    <property type="match status" value="1"/>
</dbReference>
<evidence type="ECO:0000313" key="7">
    <source>
        <dbReference type="EMBL" id="GAA2788180.1"/>
    </source>
</evidence>
<comment type="similarity">
    <text evidence="1 4">Belongs to the D-isomer specific 2-hydroxyacid dehydrogenase family.</text>
</comment>
<protein>
    <submittedName>
        <fullName evidence="7">D-glycerate dehydrogenase</fullName>
    </submittedName>
</protein>
<keyword evidence="2 4" id="KW-0560">Oxidoreductase</keyword>
<dbReference type="InterPro" id="IPR006140">
    <property type="entry name" value="D-isomer_DH_NAD-bd"/>
</dbReference>
<dbReference type="Proteomes" id="UP001500979">
    <property type="component" value="Unassembled WGS sequence"/>
</dbReference>
<dbReference type="PANTHER" id="PTHR10996:SF178">
    <property type="entry name" value="2-HYDROXYACID DEHYDROGENASE YGL185C-RELATED"/>
    <property type="match status" value="1"/>
</dbReference>
<keyword evidence="8" id="KW-1185">Reference proteome</keyword>
<name>A0ABN3VBZ6_9PSEU</name>